<dbReference type="InterPro" id="IPR018490">
    <property type="entry name" value="cNMP-bd_dom_sf"/>
</dbReference>
<feature type="compositionally biased region" description="Polar residues" evidence="1">
    <location>
        <begin position="1"/>
        <end position="16"/>
    </location>
</feature>
<feature type="domain" description="Cyclic nucleotide-binding" evidence="2">
    <location>
        <begin position="87"/>
        <end position="190"/>
    </location>
</feature>
<dbReference type="InterPro" id="IPR000595">
    <property type="entry name" value="cNMP-bd_dom"/>
</dbReference>
<dbReference type="PROSITE" id="PS50042">
    <property type="entry name" value="CNMP_BINDING_3"/>
    <property type="match status" value="1"/>
</dbReference>
<dbReference type="GO" id="GO:0003700">
    <property type="term" value="F:DNA-binding transcription factor activity"/>
    <property type="evidence" value="ECO:0007669"/>
    <property type="project" value="TreeGrafter"/>
</dbReference>
<gene>
    <name evidence="3" type="ORF">Aru02nite_05610</name>
</gene>
<dbReference type="InterPro" id="IPR014710">
    <property type="entry name" value="RmlC-like_jellyroll"/>
</dbReference>
<dbReference type="SMART" id="SM00100">
    <property type="entry name" value="cNMP"/>
    <property type="match status" value="1"/>
</dbReference>
<evidence type="ECO:0000313" key="4">
    <source>
        <dbReference type="Proteomes" id="UP000612808"/>
    </source>
</evidence>
<keyword evidence="4" id="KW-1185">Reference proteome</keyword>
<dbReference type="AlphaFoldDB" id="A0A8J3J3W2"/>
<proteinExistence type="predicted"/>
<dbReference type="Pfam" id="PF00027">
    <property type="entry name" value="cNMP_binding"/>
    <property type="match status" value="1"/>
</dbReference>
<dbReference type="InterPro" id="IPR045641">
    <property type="entry name" value="SrpI-like"/>
</dbReference>
<feature type="region of interest" description="Disordered" evidence="1">
    <location>
        <begin position="1"/>
        <end position="35"/>
    </location>
</feature>
<dbReference type="CDD" id="cd00038">
    <property type="entry name" value="CAP_ED"/>
    <property type="match status" value="1"/>
</dbReference>
<dbReference type="RefSeq" id="WP_203654624.1">
    <property type="nucleotide sequence ID" value="NZ_BAAAZM010000037.1"/>
</dbReference>
<dbReference type="InterPro" id="IPR049817">
    <property type="entry name" value="Encap_f2b"/>
</dbReference>
<dbReference type="Pfam" id="PF19307">
    <property type="entry name" value="SrpI-like"/>
    <property type="match status" value="1"/>
</dbReference>
<dbReference type="SUPFAM" id="SSF51206">
    <property type="entry name" value="cAMP-binding domain-like"/>
    <property type="match status" value="1"/>
</dbReference>
<protein>
    <submittedName>
        <fullName evidence="3">Crp/Fnr family transcriptional regulator</fullName>
    </submittedName>
</protein>
<evidence type="ECO:0000259" key="2">
    <source>
        <dbReference type="PROSITE" id="PS50042"/>
    </source>
</evidence>
<dbReference type="PANTHER" id="PTHR24567:SF74">
    <property type="entry name" value="HTH-TYPE TRANSCRIPTIONAL REGULATOR ARCR"/>
    <property type="match status" value="1"/>
</dbReference>
<dbReference type="Proteomes" id="UP000612808">
    <property type="component" value="Unassembled WGS sequence"/>
</dbReference>
<reference evidence="3" key="1">
    <citation type="submission" date="2021-01" db="EMBL/GenBank/DDBJ databases">
        <title>Whole genome shotgun sequence of Actinocatenispora rupis NBRC 107355.</title>
        <authorList>
            <person name="Komaki H."/>
            <person name="Tamura T."/>
        </authorList>
    </citation>
    <scope>NUCLEOTIDE SEQUENCE</scope>
    <source>
        <strain evidence="3">NBRC 107355</strain>
    </source>
</reference>
<dbReference type="GO" id="GO:0005829">
    <property type="term" value="C:cytosol"/>
    <property type="evidence" value="ECO:0007669"/>
    <property type="project" value="TreeGrafter"/>
</dbReference>
<evidence type="ECO:0000313" key="3">
    <source>
        <dbReference type="EMBL" id="GID09672.1"/>
    </source>
</evidence>
<dbReference type="EMBL" id="BOMB01000002">
    <property type="protein sequence ID" value="GID09672.1"/>
    <property type="molecule type" value="Genomic_DNA"/>
</dbReference>
<dbReference type="Gene3D" id="2.60.120.10">
    <property type="entry name" value="Jelly Rolls"/>
    <property type="match status" value="1"/>
</dbReference>
<organism evidence="3 4">
    <name type="scientific">Actinocatenispora rupis</name>
    <dbReference type="NCBI Taxonomy" id="519421"/>
    <lineage>
        <taxon>Bacteria</taxon>
        <taxon>Bacillati</taxon>
        <taxon>Actinomycetota</taxon>
        <taxon>Actinomycetes</taxon>
        <taxon>Micromonosporales</taxon>
        <taxon>Micromonosporaceae</taxon>
        <taxon>Actinocatenispora</taxon>
    </lineage>
</organism>
<dbReference type="PANTHER" id="PTHR24567">
    <property type="entry name" value="CRP FAMILY TRANSCRIPTIONAL REGULATORY PROTEIN"/>
    <property type="match status" value="1"/>
</dbReference>
<comment type="caution">
    <text evidence="3">The sequence shown here is derived from an EMBL/GenBank/DDBJ whole genome shotgun (WGS) entry which is preliminary data.</text>
</comment>
<feature type="compositionally biased region" description="Low complexity" evidence="1">
    <location>
        <begin position="17"/>
        <end position="31"/>
    </location>
</feature>
<sequence>MTESVSTSDFTVPRSVTTRTARTLATTTKTRPQNRNVSERWLLRALPWVDVPGGTYRVNRRRAYPGVGRVEVPGALDPVALRAIPVLRELPDEAVLAALAQRFTRRTYQAGEHLTTAGAPVDAVHVVARGKLHALGLGAYGDPTNLRTLADGDVVGAAGLTDPAARWRFTARAVTACVVLSLPRQAFADLADGSAVLRDHLDRLARTPGPATNKRGEADIALASGHTGEPRLPGTYADYDDGPREYELSVAQTVLTIHSRVADLYNGPLDQTDEQLRLAVTALRERQEYEMVNNPGFGLLANADPGQRVSTRTGPPTPADLDEILARRRSSRFFLAHPRAIAAFGAECARRGVYPGTVTYDGVELTAWRGVPILPCDKIPVDDRQTTSILCLRTGEEQEGVVGLHQTGLPDEVQPGLSVRFMGIGADAVVSYLLSAYYSAAVLVPDALGVLENVELGRSA</sequence>
<accession>A0A8J3J3W2</accession>
<dbReference type="NCBIfam" id="NF041163">
    <property type="entry name" value="encap_f2b"/>
    <property type="match status" value="1"/>
</dbReference>
<dbReference type="InterPro" id="IPR050397">
    <property type="entry name" value="Env_Response_Regulators"/>
</dbReference>
<evidence type="ECO:0000256" key="1">
    <source>
        <dbReference type="SAM" id="MobiDB-lite"/>
    </source>
</evidence>
<name>A0A8J3J3W2_9ACTN</name>